<sequence>MSRLLAAFVDDAGLFPPTALPMGEALARHRRDLAGGDPMLTHRFLCPVGRIDELRAGLADTDRIALVLVAPAGTPGGALTSAAATVDADPRLRLAVVEFACAPDDLDAALPAATALAAPVFVEAPDRADTPRLAAALAGRGAGLKIRCGGVRAALFPRPDEVAGALVAAAAAGVPVKATAGLHHAVRHRDPITGFTHHGFLNLVLAAARTAAGAAPGAVAAAMASTDGPALAAEALNLPPDGAAATRRLLRAYGSCSTATPTAEAAALGLAPAPLTEGQRT</sequence>
<evidence type="ECO:0008006" key="3">
    <source>
        <dbReference type="Google" id="ProtNLM"/>
    </source>
</evidence>
<evidence type="ECO:0000313" key="1">
    <source>
        <dbReference type="EMBL" id="SED59928.1"/>
    </source>
</evidence>
<dbReference type="RefSeq" id="WP_068742395.1">
    <property type="nucleotide sequence ID" value="NZ_CBDRGN010000002.1"/>
</dbReference>
<accession>A0A1H5C042</accession>
<protein>
    <recommendedName>
        <fullName evidence="3">Hydroxymethylglutaryl-CoA lyase</fullName>
    </recommendedName>
</protein>
<proteinExistence type="predicted"/>
<keyword evidence="2" id="KW-1185">Reference proteome</keyword>
<dbReference type="Proteomes" id="UP000182241">
    <property type="component" value="Unassembled WGS sequence"/>
</dbReference>
<evidence type="ECO:0000313" key="2">
    <source>
        <dbReference type="Proteomes" id="UP000182241"/>
    </source>
</evidence>
<name>A0A1H5C042_TSUTY</name>
<dbReference type="EMBL" id="FNSA01000003">
    <property type="protein sequence ID" value="SED59928.1"/>
    <property type="molecule type" value="Genomic_DNA"/>
</dbReference>
<dbReference type="AlphaFoldDB" id="A0A1H5C042"/>
<dbReference type="STRING" id="57704.SAMN04489793_5263"/>
<reference evidence="2" key="1">
    <citation type="submission" date="2016-10" db="EMBL/GenBank/DDBJ databases">
        <authorList>
            <person name="Varghese N."/>
            <person name="Submissions S."/>
        </authorList>
    </citation>
    <scope>NUCLEOTIDE SEQUENCE [LARGE SCALE GENOMIC DNA]</scope>
    <source>
        <strain evidence="2">DSM 44234</strain>
    </source>
</reference>
<dbReference type="OrthoDB" id="9778153at2"/>
<organism evidence="1 2">
    <name type="scientific">Tsukamurella tyrosinosolvens</name>
    <dbReference type="NCBI Taxonomy" id="57704"/>
    <lineage>
        <taxon>Bacteria</taxon>
        <taxon>Bacillati</taxon>
        <taxon>Actinomycetota</taxon>
        <taxon>Actinomycetes</taxon>
        <taxon>Mycobacteriales</taxon>
        <taxon>Tsukamurellaceae</taxon>
        <taxon>Tsukamurella</taxon>
    </lineage>
</organism>
<gene>
    <name evidence="1" type="ORF">SAMN04489793_5263</name>
</gene>